<comment type="caution">
    <text evidence="1">The sequence shown here is derived from an EMBL/GenBank/DDBJ whole genome shotgun (WGS) entry which is preliminary data.</text>
</comment>
<evidence type="ECO:0008006" key="2">
    <source>
        <dbReference type="Google" id="ProtNLM"/>
    </source>
</evidence>
<organism evidence="1">
    <name type="scientific">marine sediment metagenome</name>
    <dbReference type="NCBI Taxonomy" id="412755"/>
    <lineage>
        <taxon>unclassified sequences</taxon>
        <taxon>metagenomes</taxon>
        <taxon>ecological metagenomes</taxon>
    </lineage>
</organism>
<proteinExistence type="predicted"/>
<accession>X1S493</accession>
<dbReference type="AlphaFoldDB" id="X1S493"/>
<evidence type="ECO:0000313" key="1">
    <source>
        <dbReference type="EMBL" id="GAI87862.1"/>
    </source>
</evidence>
<name>X1S493_9ZZZZ</name>
<protein>
    <recommendedName>
        <fullName evidence="2">GTP cyclohydrolase II domain-containing protein</fullName>
    </recommendedName>
</protein>
<dbReference type="EMBL" id="BARW01006344">
    <property type="protein sequence ID" value="GAI87862.1"/>
    <property type="molecule type" value="Genomic_DNA"/>
</dbReference>
<gene>
    <name evidence="1" type="ORF">S12H4_13319</name>
</gene>
<reference evidence="1" key="1">
    <citation type="journal article" date="2014" name="Front. Microbiol.">
        <title>High frequency of phylogenetically diverse reductive dehalogenase-homologous genes in deep subseafloor sedimentary metagenomes.</title>
        <authorList>
            <person name="Kawai M."/>
            <person name="Futagami T."/>
            <person name="Toyoda A."/>
            <person name="Takaki Y."/>
            <person name="Nishi S."/>
            <person name="Hori S."/>
            <person name="Arai W."/>
            <person name="Tsubouchi T."/>
            <person name="Morono Y."/>
            <person name="Uchiyama I."/>
            <person name="Ito T."/>
            <person name="Fujiyama A."/>
            <person name="Inagaki F."/>
            <person name="Takami H."/>
        </authorList>
    </citation>
    <scope>NUCLEOTIDE SEQUENCE</scope>
    <source>
        <strain evidence="1">Expedition CK06-06</strain>
    </source>
</reference>
<sequence>MHTRVDLRSRSEENLIHHRLNILNVIGLKGYGLEIIERINIEVPITHENASYMQTKKDKMGHILTMENFKTKEKEIGKKN</sequence>